<dbReference type="AlphaFoldDB" id="A0ABD3CXD7"/>
<evidence type="ECO:0000256" key="6">
    <source>
        <dbReference type="SAM" id="SignalP"/>
    </source>
</evidence>
<keyword evidence="2" id="KW-0929">Antimicrobial</keyword>
<evidence type="ECO:0000256" key="4">
    <source>
        <dbReference type="ARBA" id="ARBA00022821"/>
    </source>
</evidence>
<evidence type="ECO:0000313" key="8">
    <source>
        <dbReference type="Proteomes" id="UP001632038"/>
    </source>
</evidence>
<dbReference type="InterPro" id="IPR010851">
    <property type="entry name" value="DEFL"/>
</dbReference>
<name>A0ABD3CXD7_9LAMI</name>
<keyword evidence="4" id="KW-0611">Plant defense</keyword>
<keyword evidence="6" id="KW-0732">Signal</keyword>
<protein>
    <recommendedName>
        <fullName evidence="9">Defensin</fullName>
    </recommendedName>
</protein>
<accession>A0ABD3CXD7</accession>
<dbReference type="Proteomes" id="UP001632038">
    <property type="component" value="Unassembled WGS sequence"/>
</dbReference>
<comment type="similarity">
    <text evidence="1">Belongs to the DEFL family.</text>
</comment>
<evidence type="ECO:0000256" key="1">
    <source>
        <dbReference type="ARBA" id="ARBA00006722"/>
    </source>
</evidence>
<keyword evidence="3" id="KW-0295">Fungicide</keyword>
<evidence type="ECO:0000256" key="2">
    <source>
        <dbReference type="ARBA" id="ARBA00022529"/>
    </source>
</evidence>
<reference evidence="8" key="1">
    <citation type="journal article" date="2024" name="IScience">
        <title>Strigolactones Initiate the Formation of Haustorium-like Structures in Castilleja.</title>
        <authorList>
            <person name="Buerger M."/>
            <person name="Peterson D."/>
            <person name="Chory J."/>
        </authorList>
    </citation>
    <scope>NUCLEOTIDE SEQUENCE [LARGE SCALE GENOMIC DNA]</scope>
</reference>
<evidence type="ECO:0000256" key="5">
    <source>
        <dbReference type="ARBA" id="ARBA00023157"/>
    </source>
</evidence>
<comment type="caution">
    <text evidence="7">The sequence shown here is derived from an EMBL/GenBank/DDBJ whole genome shotgun (WGS) entry which is preliminary data.</text>
</comment>
<evidence type="ECO:0000256" key="3">
    <source>
        <dbReference type="ARBA" id="ARBA00022577"/>
    </source>
</evidence>
<dbReference type="GO" id="GO:0031640">
    <property type="term" value="P:killing of cells of another organism"/>
    <property type="evidence" value="ECO:0007669"/>
    <property type="project" value="UniProtKB-KW"/>
</dbReference>
<organism evidence="7 8">
    <name type="scientific">Castilleja foliolosa</name>
    <dbReference type="NCBI Taxonomy" id="1961234"/>
    <lineage>
        <taxon>Eukaryota</taxon>
        <taxon>Viridiplantae</taxon>
        <taxon>Streptophyta</taxon>
        <taxon>Embryophyta</taxon>
        <taxon>Tracheophyta</taxon>
        <taxon>Spermatophyta</taxon>
        <taxon>Magnoliopsida</taxon>
        <taxon>eudicotyledons</taxon>
        <taxon>Gunneridae</taxon>
        <taxon>Pentapetalae</taxon>
        <taxon>asterids</taxon>
        <taxon>lamiids</taxon>
        <taxon>Lamiales</taxon>
        <taxon>Orobanchaceae</taxon>
        <taxon>Pedicularideae</taxon>
        <taxon>Castillejinae</taxon>
        <taxon>Castilleja</taxon>
    </lineage>
</organism>
<keyword evidence="8" id="KW-1185">Reference proteome</keyword>
<feature type="chain" id="PRO_5044835345" description="Defensin" evidence="6">
    <location>
        <begin position="23"/>
        <end position="86"/>
    </location>
</feature>
<keyword evidence="5" id="KW-1015">Disulfide bond</keyword>
<dbReference type="EMBL" id="JAVIJP010000028">
    <property type="protein sequence ID" value="KAL3634670.1"/>
    <property type="molecule type" value="Genomic_DNA"/>
</dbReference>
<dbReference type="Pfam" id="PF07333">
    <property type="entry name" value="SLR1-BP"/>
    <property type="match status" value="1"/>
</dbReference>
<evidence type="ECO:0000313" key="7">
    <source>
        <dbReference type="EMBL" id="KAL3634670.1"/>
    </source>
</evidence>
<dbReference type="GO" id="GO:0050832">
    <property type="term" value="P:defense response to fungus"/>
    <property type="evidence" value="ECO:0007669"/>
    <property type="project" value="UniProtKB-KW"/>
</dbReference>
<sequence length="86" mass="9247">MSASTALFVLMLIFSAGMVAEASHICTKAVTMKGKCKNFQCLDSCKAPYNEDGYCTPGSKICICSRHCPTPPPPPPRHHPLNSPIP</sequence>
<proteinExistence type="inferred from homology"/>
<evidence type="ECO:0008006" key="9">
    <source>
        <dbReference type="Google" id="ProtNLM"/>
    </source>
</evidence>
<gene>
    <name evidence="7" type="ORF">CASFOL_021724</name>
</gene>
<feature type="signal peptide" evidence="6">
    <location>
        <begin position="1"/>
        <end position="22"/>
    </location>
</feature>